<dbReference type="Proteomes" id="UP000324585">
    <property type="component" value="Unassembled WGS sequence"/>
</dbReference>
<dbReference type="PANTHER" id="PTHR46565">
    <property type="entry name" value="COLD SHOCK DOMAIN PROTEIN 2"/>
    <property type="match status" value="1"/>
</dbReference>
<dbReference type="CDD" id="cd04458">
    <property type="entry name" value="CSP_CDS"/>
    <property type="match status" value="1"/>
</dbReference>
<name>A0A5J4YYL7_PORPP</name>
<dbReference type="SUPFAM" id="SSF50249">
    <property type="entry name" value="Nucleic acid-binding proteins"/>
    <property type="match status" value="1"/>
</dbReference>
<evidence type="ECO:0000313" key="3">
    <source>
        <dbReference type="EMBL" id="KAA8496406.1"/>
    </source>
</evidence>
<feature type="compositionally biased region" description="Gly residues" evidence="1">
    <location>
        <begin position="91"/>
        <end position="108"/>
    </location>
</feature>
<evidence type="ECO:0000259" key="2">
    <source>
        <dbReference type="PROSITE" id="PS51857"/>
    </source>
</evidence>
<dbReference type="InterPro" id="IPR011129">
    <property type="entry name" value="CSD"/>
</dbReference>
<dbReference type="PANTHER" id="PTHR46565:SF20">
    <property type="entry name" value="COLD SHOCK DOMAIN-CONTAINING PROTEIN 4"/>
    <property type="match status" value="1"/>
</dbReference>
<dbReference type="EMBL" id="VRMN01000002">
    <property type="protein sequence ID" value="KAA8496406.1"/>
    <property type="molecule type" value="Genomic_DNA"/>
</dbReference>
<comment type="caution">
    <text evidence="3">The sequence shown here is derived from an EMBL/GenBank/DDBJ whole genome shotgun (WGS) entry which is preliminary data.</text>
</comment>
<dbReference type="Pfam" id="PF00313">
    <property type="entry name" value="CSD"/>
    <property type="match status" value="1"/>
</dbReference>
<reference evidence="4" key="1">
    <citation type="journal article" date="2019" name="Nat. Commun.">
        <title>Expansion of phycobilisome linker gene families in mesophilic red algae.</title>
        <authorList>
            <person name="Lee J."/>
            <person name="Kim D."/>
            <person name="Bhattacharya D."/>
            <person name="Yoon H.S."/>
        </authorList>
    </citation>
    <scope>NUCLEOTIDE SEQUENCE [LARGE SCALE GENOMIC DNA]</scope>
    <source>
        <strain evidence="4">CCMP 1328</strain>
    </source>
</reference>
<dbReference type="Gene3D" id="2.40.50.140">
    <property type="entry name" value="Nucleic acid-binding proteins"/>
    <property type="match status" value="1"/>
</dbReference>
<dbReference type="OMA" id="GKVVSWM"/>
<dbReference type="OrthoDB" id="422005at2759"/>
<dbReference type="GO" id="GO:0003676">
    <property type="term" value="F:nucleic acid binding"/>
    <property type="evidence" value="ECO:0007669"/>
    <property type="project" value="InterPro"/>
</dbReference>
<feature type="domain" description="CSD" evidence="2">
    <location>
        <begin position="9"/>
        <end position="75"/>
    </location>
</feature>
<dbReference type="SMR" id="A0A5J4YYL7"/>
<protein>
    <submittedName>
        <fullName evidence="3">Cold shock domain-containing protein 4</fullName>
    </submittedName>
</protein>
<dbReference type="SMART" id="SM00357">
    <property type="entry name" value="CSP"/>
    <property type="match status" value="1"/>
</dbReference>
<keyword evidence="4" id="KW-1185">Reference proteome</keyword>
<gene>
    <name evidence="3" type="ORF">FVE85_0135</name>
</gene>
<evidence type="ECO:0000256" key="1">
    <source>
        <dbReference type="SAM" id="MobiDB-lite"/>
    </source>
</evidence>
<dbReference type="PROSITE" id="PS51857">
    <property type="entry name" value="CSD_2"/>
    <property type="match status" value="1"/>
</dbReference>
<proteinExistence type="predicted"/>
<evidence type="ECO:0000313" key="4">
    <source>
        <dbReference type="Proteomes" id="UP000324585"/>
    </source>
</evidence>
<dbReference type="InterPro" id="IPR019844">
    <property type="entry name" value="CSD_CS"/>
</dbReference>
<dbReference type="InterPro" id="IPR002059">
    <property type="entry name" value="CSP_DNA-bd"/>
</dbReference>
<feature type="region of interest" description="Disordered" evidence="1">
    <location>
        <begin position="69"/>
        <end position="108"/>
    </location>
</feature>
<accession>A0A5J4YYL7</accession>
<dbReference type="InterPro" id="IPR012340">
    <property type="entry name" value="NA-bd_OB-fold"/>
</dbReference>
<dbReference type="AlphaFoldDB" id="A0A5J4YYL7"/>
<sequence>MATEASGAIMSGECKWFNSEKGYGFITVSDGSGDIFVHQSSIHAEGYRSLAEGEPVEFTVTVDDRGKKKAINVTGPNGAPVQGAPKRQMGGSYGRNGGGYGGGRDGGY</sequence>
<organism evidence="3 4">
    <name type="scientific">Porphyridium purpureum</name>
    <name type="common">Red alga</name>
    <name type="synonym">Porphyridium cruentum</name>
    <dbReference type="NCBI Taxonomy" id="35688"/>
    <lineage>
        <taxon>Eukaryota</taxon>
        <taxon>Rhodophyta</taxon>
        <taxon>Bangiophyceae</taxon>
        <taxon>Porphyridiales</taxon>
        <taxon>Porphyridiaceae</taxon>
        <taxon>Porphyridium</taxon>
    </lineage>
</organism>
<dbReference type="PRINTS" id="PR00050">
    <property type="entry name" value="COLDSHOCK"/>
</dbReference>
<dbReference type="PROSITE" id="PS00352">
    <property type="entry name" value="CSD_1"/>
    <property type="match status" value="1"/>
</dbReference>